<protein>
    <submittedName>
        <fullName evidence="2">Uncharacterized protein</fullName>
    </submittedName>
</protein>
<dbReference type="Proteomes" id="UP000887116">
    <property type="component" value="Unassembled WGS sequence"/>
</dbReference>
<comment type="caution">
    <text evidence="2">The sequence shown here is derived from an EMBL/GenBank/DDBJ whole genome shotgun (WGS) entry which is preliminary data.</text>
</comment>
<reference evidence="2" key="1">
    <citation type="submission" date="2020-07" db="EMBL/GenBank/DDBJ databases">
        <title>Multicomponent nature underlies the extraordinary mechanical properties of spider dragline silk.</title>
        <authorList>
            <person name="Kono N."/>
            <person name="Nakamura H."/>
            <person name="Mori M."/>
            <person name="Yoshida Y."/>
            <person name="Ohtoshi R."/>
            <person name="Malay A.D."/>
            <person name="Moran D.A.P."/>
            <person name="Tomita M."/>
            <person name="Numata K."/>
            <person name="Arakawa K."/>
        </authorList>
    </citation>
    <scope>NUCLEOTIDE SEQUENCE</scope>
</reference>
<keyword evidence="3" id="KW-1185">Reference proteome</keyword>
<evidence type="ECO:0000313" key="3">
    <source>
        <dbReference type="Proteomes" id="UP000887116"/>
    </source>
</evidence>
<dbReference type="AlphaFoldDB" id="A0A8X6M1J1"/>
<organism evidence="2 3">
    <name type="scientific">Trichonephila clavata</name>
    <name type="common">Joro spider</name>
    <name type="synonym">Nephila clavata</name>
    <dbReference type="NCBI Taxonomy" id="2740835"/>
    <lineage>
        <taxon>Eukaryota</taxon>
        <taxon>Metazoa</taxon>
        <taxon>Ecdysozoa</taxon>
        <taxon>Arthropoda</taxon>
        <taxon>Chelicerata</taxon>
        <taxon>Arachnida</taxon>
        <taxon>Araneae</taxon>
        <taxon>Araneomorphae</taxon>
        <taxon>Entelegynae</taxon>
        <taxon>Araneoidea</taxon>
        <taxon>Nephilidae</taxon>
        <taxon>Trichonephila</taxon>
    </lineage>
</organism>
<proteinExistence type="predicted"/>
<evidence type="ECO:0000313" key="2">
    <source>
        <dbReference type="EMBL" id="GFR28572.1"/>
    </source>
</evidence>
<evidence type="ECO:0000256" key="1">
    <source>
        <dbReference type="SAM" id="MobiDB-lite"/>
    </source>
</evidence>
<dbReference type="OrthoDB" id="7700357at2759"/>
<sequence>MARDKILQIQRMQNMSIRGIPGIPRFIPISVIHEELKIEPVASYISKLQQNFYSTRASHSNPTINSQDRFRHQPSTTHRSPVKAKPFPTWQSAEYDARAV</sequence>
<dbReference type="EMBL" id="BMAO01009080">
    <property type="protein sequence ID" value="GFR28572.1"/>
    <property type="molecule type" value="Genomic_DNA"/>
</dbReference>
<accession>A0A8X6M1J1</accession>
<name>A0A8X6M1J1_TRICU</name>
<feature type="compositionally biased region" description="Polar residues" evidence="1">
    <location>
        <begin position="57"/>
        <end position="79"/>
    </location>
</feature>
<gene>
    <name evidence="2" type="ORF">TNCT_513851</name>
</gene>
<feature type="region of interest" description="Disordered" evidence="1">
    <location>
        <begin position="57"/>
        <end position="100"/>
    </location>
</feature>